<dbReference type="EMBL" id="JBHFGJ010000003">
    <property type="protein sequence ID" value="MFB2652745.1"/>
    <property type="molecule type" value="Genomic_DNA"/>
</dbReference>
<name>A0ABV4VUS5_9GAMM</name>
<dbReference type="Proteomes" id="UP001576726">
    <property type="component" value="Unassembled WGS sequence"/>
</dbReference>
<evidence type="ECO:0000313" key="1">
    <source>
        <dbReference type="EMBL" id="MFB2652745.1"/>
    </source>
</evidence>
<evidence type="ECO:0008006" key="3">
    <source>
        <dbReference type="Google" id="ProtNLM"/>
    </source>
</evidence>
<keyword evidence="2" id="KW-1185">Reference proteome</keyword>
<accession>A0ABV4VUS5</accession>
<evidence type="ECO:0000313" key="2">
    <source>
        <dbReference type="Proteomes" id="UP001576726"/>
    </source>
</evidence>
<dbReference type="RefSeq" id="WP_374918918.1">
    <property type="nucleotide sequence ID" value="NZ_JBHFGJ010000003.1"/>
</dbReference>
<comment type="caution">
    <text evidence="1">The sequence shown here is derived from an EMBL/GenBank/DDBJ whole genome shotgun (WGS) entry which is preliminary data.</text>
</comment>
<organism evidence="1 2">
    <name type="scientific">Shewanella seohaensis</name>
    <dbReference type="NCBI Taxonomy" id="755175"/>
    <lineage>
        <taxon>Bacteria</taxon>
        <taxon>Pseudomonadati</taxon>
        <taxon>Pseudomonadota</taxon>
        <taxon>Gammaproteobacteria</taxon>
        <taxon>Alteromonadales</taxon>
        <taxon>Shewanellaceae</taxon>
        <taxon>Shewanella</taxon>
    </lineage>
</organism>
<protein>
    <recommendedName>
        <fullName evidence="3">DUF262 domain-containing protein</fullName>
    </recommendedName>
</protein>
<reference evidence="1 2" key="1">
    <citation type="submission" date="2024-09" db="EMBL/GenBank/DDBJ databases">
        <authorList>
            <person name="Zhang Y."/>
        </authorList>
    </citation>
    <scope>NUCLEOTIDE SEQUENCE [LARGE SCALE GENOMIC DNA]</scope>
    <source>
        <strain evidence="1 2">SH314</strain>
    </source>
</reference>
<proteinExistence type="predicted"/>
<sequence>MPQLNERYVNDASLTSYNIENFKDIEKEKILEGLKTSANLNEDINLEDFFNKLIFVEDRTTEQFYIKGIMKFQSSKLNDDNFYSAIFREIRDRQTSLKNSEIENSKIYRPNDVLNFNRHLKNTDLQLFVLNRLVGGDIFSNKNRLPSSYVDFIRNINIDDIEDHIFEQNSALSKAFFDKSNQKAFWRLFAAIFKSLSKEPRKKVSQIIDDLDPKLIDRTEHLDINSARFLVATIRDGLINEI</sequence>
<gene>
    <name evidence="1" type="ORF">ACE02L_08335</name>
</gene>